<dbReference type="PANTHER" id="PTHR15549">
    <property type="entry name" value="PAIRED IMMUNOGLOBULIN-LIKE TYPE 2 RECEPTOR"/>
    <property type="match status" value="1"/>
</dbReference>
<keyword evidence="3 6" id="KW-1133">Transmembrane helix</keyword>
<feature type="region of interest" description="Disordered" evidence="5">
    <location>
        <begin position="272"/>
        <end position="291"/>
    </location>
</feature>
<feature type="chain" id="PRO_5040878263" description="WSC domain-containing protein" evidence="7">
    <location>
        <begin position="24"/>
        <end position="364"/>
    </location>
</feature>
<dbReference type="PROSITE" id="PS51212">
    <property type="entry name" value="WSC"/>
    <property type="match status" value="1"/>
</dbReference>
<organism evidence="9 10">
    <name type="scientific">Xylaria arbuscula</name>
    <dbReference type="NCBI Taxonomy" id="114810"/>
    <lineage>
        <taxon>Eukaryota</taxon>
        <taxon>Fungi</taxon>
        <taxon>Dikarya</taxon>
        <taxon>Ascomycota</taxon>
        <taxon>Pezizomycotina</taxon>
        <taxon>Sordariomycetes</taxon>
        <taxon>Xylariomycetidae</taxon>
        <taxon>Xylariales</taxon>
        <taxon>Xylariaceae</taxon>
        <taxon>Xylaria</taxon>
    </lineage>
</organism>
<dbReference type="PANTHER" id="PTHR15549:SF31">
    <property type="entry name" value="WSC DOMAIN-CONTAINING PROTEIN"/>
    <property type="match status" value="1"/>
</dbReference>
<evidence type="ECO:0000256" key="1">
    <source>
        <dbReference type="ARBA" id="ARBA00004167"/>
    </source>
</evidence>
<dbReference type="GO" id="GO:0071944">
    <property type="term" value="C:cell periphery"/>
    <property type="evidence" value="ECO:0007669"/>
    <property type="project" value="UniProtKB-ARBA"/>
</dbReference>
<evidence type="ECO:0000256" key="5">
    <source>
        <dbReference type="SAM" id="MobiDB-lite"/>
    </source>
</evidence>
<dbReference type="VEuPathDB" id="FungiDB:F4678DRAFT_476785"/>
<evidence type="ECO:0000256" key="6">
    <source>
        <dbReference type="SAM" id="Phobius"/>
    </source>
</evidence>
<dbReference type="AlphaFoldDB" id="A0A9W8THI3"/>
<dbReference type="CDD" id="cd12087">
    <property type="entry name" value="TM_EGFR-like"/>
    <property type="match status" value="1"/>
</dbReference>
<feature type="region of interest" description="Disordered" evidence="5">
    <location>
        <begin position="208"/>
        <end position="237"/>
    </location>
</feature>
<dbReference type="InterPro" id="IPR002889">
    <property type="entry name" value="WSC_carb-bd"/>
</dbReference>
<dbReference type="GO" id="GO:0016020">
    <property type="term" value="C:membrane"/>
    <property type="evidence" value="ECO:0007669"/>
    <property type="project" value="UniProtKB-SubCell"/>
</dbReference>
<dbReference type="Proteomes" id="UP001148614">
    <property type="component" value="Unassembled WGS sequence"/>
</dbReference>
<evidence type="ECO:0000259" key="8">
    <source>
        <dbReference type="PROSITE" id="PS51212"/>
    </source>
</evidence>
<reference evidence="9" key="1">
    <citation type="submission" date="2022-07" db="EMBL/GenBank/DDBJ databases">
        <title>Genome Sequence of Xylaria arbuscula.</title>
        <authorList>
            <person name="Buettner E."/>
        </authorList>
    </citation>
    <scope>NUCLEOTIDE SEQUENCE</scope>
    <source>
        <strain evidence="9">VT107</strain>
    </source>
</reference>
<feature type="signal peptide" evidence="7">
    <location>
        <begin position="1"/>
        <end position="23"/>
    </location>
</feature>
<feature type="region of interest" description="Disordered" evidence="5">
    <location>
        <begin position="335"/>
        <end position="364"/>
    </location>
</feature>
<dbReference type="Pfam" id="PF01822">
    <property type="entry name" value="WSC"/>
    <property type="match status" value="1"/>
</dbReference>
<evidence type="ECO:0000256" key="2">
    <source>
        <dbReference type="ARBA" id="ARBA00022692"/>
    </source>
</evidence>
<evidence type="ECO:0000256" key="4">
    <source>
        <dbReference type="ARBA" id="ARBA00023136"/>
    </source>
</evidence>
<evidence type="ECO:0000313" key="9">
    <source>
        <dbReference type="EMBL" id="KAJ3560173.1"/>
    </source>
</evidence>
<dbReference type="EMBL" id="JANPWZ010002298">
    <property type="protein sequence ID" value="KAJ3560173.1"/>
    <property type="molecule type" value="Genomic_DNA"/>
</dbReference>
<accession>A0A9W8THI3</accession>
<protein>
    <recommendedName>
        <fullName evidence="8">WSC domain-containing protein</fullName>
    </recommendedName>
</protein>
<gene>
    <name evidence="9" type="ORF">NPX13_g9397</name>
</gene>
<keyword evidence="2 6" id="KW-0812">Transmembrane</keyword>
<feature type="domain" description="WSC" evidence="8">
    <location>
        <begin position="25"/>
        <end position="113"/>
    </location>
</feature>
<feature type="region of interest" description="Disordered" evidence="5">
    <location>
        <begin position="118"/>
        <end position="185"/>
    </location>
</feature>
<evidence type="ECO:0000313" key="10">
    <source>
        <dbReference type="Proteomes" id="UP001148614"/>
    </source>
</evidence>
<comment type="caution">
    <text evidence="9">The sequence shown here is derived from an EMBL/GenBank/DDBJ whole genome shotgun (WGS) entry which is preliminary data.</text>
</comment>
<proteinExistence type="predicted"/>
<feature type="compositionally biased region" description="Polar residues" evidence="5">
    <location>
        <begin position="298"/>
        <end position="309"/>
    </location>
</feature>
<feature type="region of interest" description="Disordered" evidence="5">
    <location>
        <begin position="298"/>
        <end position="322"/>
    </location>
</feature>
<keyword evidence="7" id="KW-0732">Signal</keyword>
<feature type="transmembrane region" description="Helical" evidence="6">
    <location>
        <begin position="240"/>
        <end position="264"/>
    </location>
</feature>
<keyword evidence="4 6" id="KW-0472">Membrane</keyword>
<sequence length="364" mass="38436">MARFHHSVPFLAVMALMTGPALIQSLDIEYCASMNTADTPTNSSTWQSNGLCHDYCVDLSYAFAILQEHDCWCSNYVPAESSQVDSGECSDTCPGWTPDTCGADGLYGYIALDLSPSGTAEASSSTSTSTKQTTTTEEPPNTVTVTVDSPTSTTTSSSTTSSTTADSDTTTSQTSKTTKTADTTISTPTTSIKTVTAGGTISYQTVTVAPTTTPDGGNGAGSSADTSGTTKSSQGLSSGAAAGVAIGVLALVAIIAGVIVFFWLRRKRHRQEQLNSRPHSGLSGSQGVMSTPTTTMASIWDGENTSTGRRSSRLMPHDPRMDPFTTNIYARFENKSRESINTLQDNQDYSRKVLRTTNPDPPEQ</sequence>
<evidence type="ECO:0000256" key="7">
    <source>
        <dbReference type="SAM" id="SignalP"/>
    </source>
</evidence>
<keyword evidence="10" id="KW-1185">Reference proteome</keyword>
<dbReference type="SMART" id="SM00321">
    <property type="entry name" value="WSC"/>
    <property type="match status" value="1"/>
</dbReference>
<comment type="subcellular location">
    <subcellularLocation>
        <location evidence="1">Membrane</location>
        <topology evidence="1">Single-pass membrane protein</topology>
    </subcellularLocation>
</comment>
<feature type="compositionally biased region" description="Polar residues" evidence="5">
    <location>
        <begin position="273"/>
        <end position="291"/>
    </location>
</feature>
<name>A0A9W8THI3_9PEZI</name>
<evidence type="ECO:0000256" key="3">
    <source>
        <dbReference type="ARBA" id="ARBA00022989"/>
    </source>
</evidence>
<dbReference type="InterPro" id="IPR051694">
    <property type="entry name" value="Immunoregulatory_rcpt-like"/>
</dbReference>